<organism evidence="4">
    <name type="scientific">bioreactor metagenome</name>
    <dbReference type="NCBI Taxonomy" id="1076179"/>
    <lineage>
        <taxon>unclassified sequences</taxon>
        <taxon>metagenomes</taxon>
        <taxon>ecological metagenomes</taxon>
    </lineage>
</organism>
<dbReference type="AlphaFoldDB" id="A0A644VV77"/>
<name>A0A644VV77_9ZZZZ</name>
<evidence type="ECO:0000256" key="1">
    <source>
        <dbReference type="ARBA" id="ARBA00022630"/>
    </source>
</evidence>
<evidence type="ECO:0000259" key="3">
    <source>
        <dbReference type="Pfam" id="PF02913"/>
    </source>
</evidence>
<proteinExistence type="predicted"/>
<keyword evidence="2" id="KW-0274">FAD</keyword>
<dbReference type="InterPro" id="IPR004113">
    <property type="entry name" value="FAD-bd_oxidored_4_C"/>
</dbReference>
<keyword evidence="1" id="KW-0285">Flavoprotein</keyword>
<sequence>MTPIKAMERIEKELISYYPLGKFAGNEVPLVVEHMDRMIAVGTAEKIGKTWPLSDEGNVDLIYMVEESTEDALLEPAGTIAEIWESNGARNSAISENAKDERNIWKVRSNIYEIFKPFLVDSLDTAGPVAHNGDLLRDIDCDSREVSSHFAPSRTRCGWKLPQFYYAGRWKSSCLGRRYA</sequence>
<dbReference type="GO" id="GO:0050660">
    <property type="term" value="F:flavin adenine dinucleotide binding"/>
    <property type="evidence" value="ECO:0007669"/>
    <property type="project" value="InterPro"/>
</dbReference>
<evidence type="ECO:0000256" key="2">
    <source>
        <dbReference type="ARBA" id="ARBA00022827"/>
    </source>
</evidence>
<accession>A0A644VV77</accession>
<dbReference type="Pfam" id="PF02913">
    <property type="entry name" value="FAD-oxidase_C"/>
    <property type="match status" value="1"/>
</dbReference>
<comment type="caution">
    <text evidence="4">The sequence shown here is derived from an EMBL/GenBank/DDBJ whole genome shotgun (WGS) entry which is preliminary data.</text>
</comment>
<reference evidence="4" key="1">
    <citation type="submission" date="2019-08" db="EMBL/GenBank/DDBJ databases">
        <authorList>
            <person name="Kucharzyk K."/>
            <person name="Murdoch R.W."/>
            <person name="Higgins S."/>
            <person name="Loffler F."/>
        </authorList>
    </citation>
    <scope>NUCLEOTIDE SEQUENCE</scope>
</reference>
<dbReference type="InterPro" id="IPR016164">
    <property type="entry name" value="FAD-linked_Oxase-like_C"/>
</dbReference>
<dbReference type="GO" id="GO:0003824">
    <property type="term" value="F:catalytic activity"/>
    <property type="evidence" value="ECO:0007669"/>
    <property type="project" value="InterPro"/>
</dbReference>
<protein>
    <recommendedName>
        <fullName evidence="3">FAD-binding oxidoreductase/transferase type 4 C-terminal domain-containing protein</fullName>
    </recommendedName>
</protein>
<evidence type="ECO:0000313" key="4">
    <source>
        <dbReference type="EMBL" id="MPL94263.1"/>
    </source>
</evidence>
<dbReference type="EMBL" id="VSSQ01000421">
    <property type="protein sequence ID" value="MPL94263.1"/>
    <property type="molecule type" value="Genomic_DNA"/>
</dbReference>
<dbReference type="SUPFAM" id="SSF55103">
    <property type="entry name" value="FAD-linked oxidases, C-terminal domain"/>
    <property type="match status" value="1"/>
</dbReference>
<gene>
    <name evidence="4" type="ORF">SDC9_40413</name>
</gene>
<feature type="domain" description="FAD-binding oxidoreductase/transferase type 4 C-terminal" evidence="3">
    <location>
        <begin position="27"/>
        <end position="140"/>
    </location>
</feature>